<keyword evidence="1" id="KW-0732">Signal</keyword>
<proteinExistence type="predicted"/>
<evidence type="ECO:0000256" key="1">
    <source>
        <dbReference type="SAM" id="SignalP"/>
    </source>
</evidence>
<keyword evidence="3" id="KW-1185">Reference proteome</keyword>
<name>A0A8S3YFJ5_PARAO</name>
<accession>A0A8S3YFJ5</accession>
<comment type="caution">
    <text evidence="2">The sequence shown here is derived from an EMBL/GenBank/DDBJ whole genome shotgun (WGS) entry which is preliminary data.</text>
</comment>
<evidence type="ECO:0000313" key="3">
    <source>
        <dbReference type="Proteomes" id="UP000691718"/>
    </source>
</evidence>
<sequence length="113" mass="12848">MKLLIVSLLIAATVIVECSHTFMGTSVQRKMAFHKTVKYSAYLFQKRIEYLNVSIPHNRLQDGRYITGILAYDLTKSGASTNVTAGGLGYTFVNLRMKSDRGKELRYDIYVYI</sequence>
<dbReference type="AlphaFoldDB" id="A0A8S3YFJ5"/>
<evidence type="ECO:0000313" key="2">
    <source>
        <dbReference type="EMBL" id="CAG5059289.1"/>
    </source>
</evidence>
<gene>
    <name evidence="2" type="ORF">PAPOLLO_LOCUS27963</name>
</gene>
<feature type="signal peptide" evidence="1">
    <location>
        <begin position="1"/>
        <end position="18"/>
    </location>
</feature>
<dbReference type="Proteomes" id="UP000691718">
    <property type="component" value="Unassembled WGS sequence"/>
</dbReference>
<dbReference type="InterPro" id="IPR031734">
    <property type="entry name" value="MBF2"/>
</dbReference>
<feature type="chain" id="PRO_5035870268" evidence="1">
    <location>
        <begin position="19"/>
        <end position="113"/>
    </location>
</feature>
<protein>
    <submittedName>
        <fullName evidence="2">(apollo) hypothetical protein</fullName>
    </submittedName>
</protein>
<dbReference type="Pfam" id="PF15868">
    <property type="entry name" value="MBF2"/>
    <property type="match status" value="1"/>
</dbReference>
<organism evidence="2 3">
    <name type="scientific">Parnassius apollo</name>
    <name type="common">Apollo butterfly</name>
    <name type="synonym">Papilio apollo</name>
    <dbReference type="NCBI Taxonomy" id="110799"/>
    <lineage>
        <taxon>Eukaryota</taxon>
        <taxon>Metazoa</taxon>
        <taxon>Ecdysozoa</taxon>
        <taxon>Arthropoda</taxon>
        <taxon>Hexapoda</taxon>
        <taxon>Insecta</taxon>
        <taxon>Pterygota</taxon>
        <taxon>Neoptera</taxon>
        <taxon>Endopterygota</taxon>
        <taxon>Lepidoptera</taxon>
        <taxon>Glossata</taxon>
        <taxon>Ditrysia</taxon>
        <taxon>Papilionoidea</taxon>
        <taxon>Papilionidae</taxon>
        <taxon>Parnassiinae</taxon>
        <taxon>Parnassini</taxon>
        <taxon>Parnassius</taxon>
        <taxon>Parnassius</taxon>
    </lineage>
</organism>
<dbReference type="EMBL" id="CAJQZP010001697">
    <property type="protein sequence ID" value="CAG5059289.1"/>
    <property type="molecule type" value="Genomic_DNA"/>
</dbReference>
<dbReference type="OrthoDB" id="7374636at2759"/>
<reference evidence="2" key="1">
    <citation type="submission" date="2021-04" db="EMBL/GenBank/DDBJ databases">
        <authorList>
            <person name="Tunstrom K."/>
        </authorList>
    </citation>
    <scope>NUCLEOTIDE SEQUENCE</scope>
</reference>